<evidence type="ECO:0000256" key="1">
    <source>
        <dbReference type="SAM" id="SignalP"/>
    </source>
</evidence>
<organism evidence="2 3">
    <name type="scientific">Aureibacter tunicatorum</name>
    <dbReference type="NCBI Taxonomy" id="866807"/>
    <lineage>
        <taxon>Bacteria</taxon>
        <taxon>Pseudomonadati</taxon>
        <taxon>Bacteroidota</taxon>
        <taxon>Cytophagia</taxon>
        <taxon>Cytophagales</taxon>
        <taxon>Persicobacteraceae</taxon>
        <taxon>Aureibacter</taxon>
    </lineage>
</organism>
<name>A0AAE3XMF7_9BACT</name>
<dbReference type="RefSeq" id="WP_309938881.1">
    <property type="nucleotide sequence ID" value="NZ_AP025305.1"/>
</dbReference>
<protein>
    <recommendedName>
        <fullName evidence="4">Outer membrane protein beta-barrel domain-containing protein</fullName>
    </recommendedName>
</protein>
<feature type="chain" id="PRO_5042208688" description="Outer membrane protein beta-barrel domain-containing protein" evidence="1">
    <location>
        <begin position="21"/>
        <end position="214"/>
    </location>
</feature>
<comment type="caution">
    <text evidence="2">The sequence shown here is derived from an EMBL/GenBank/DDBJ whole genome shotgun (WGS) entry which is preliminary data.</text>
</comment>
<gene>
    <name evidence="2" type="ORF">HNQ88_002320</name>
</gene>
<dbReference type="EMBL" id="JAVDQD010000002">
    <property type="protein sequence ID" value="MDR6239283.1"/>
    <property type="molecule type" value="Genomic_DNA"/>
</dbReference>
<proteinExistence type="predicted"/>
<dbReference type="AlphaFoldDB" id="A0AAE3XMF7"/>
<keyword evidence="3" id="KW-1185">Reference proteome</keyword>
<evidence type="ECO:0008006" key="4">
    <source>
        <dbReference type="Google" id="ProtNLM"/>
    </source>
</evidence>
<evidence type="ECO:0000313" key="3">
    <source>
        <dbReference type="Proteomes" id="UP001185092"/>
    </source>
</evidence>
<dbReference type="Proteomes" id="UP001185092">
    <property type="component" value="Unassembled WGS sequence"/>
</dbReference>
<reference evidence="2" key="1">
    <citation type="submission" date="2023-07" db="EMBL/GenBank/DDBJ databases">
        <title>Genomic Encyclopedia of Type Strains, Phase IV (KMG-IV): sequencing the most valuable type-strain genomes for metagenomic binning, comparative biology and taxonomic classification.</title>
        <authorList>
            <person name="Goeker M."/>
        </authorList>
    </citation>
    <scope>NUCLEOTIDE SEQUENCE</scope>
    <source>
        <strain evidence="2">DSM 26174</strain>
    </source>
</reference>
<evidence type="ECO:0000313" key="2">
    <source>
        <dbReference type="EMBL" id="MDR6239283.1"/>
    </source>
</evidence>
<sequence>MKKIAYIIALIVALPLFGHAQYVTEVEGFDEIKPTNTDLNMFFATGSFYNPYMGGRTSGYTYGIDVSHRINKEIKTIAGTKAVASYGVRVVHMNENYGPYRMTTTMVGPQIYLPISNKLDLNMEVLVGNRQYTGETLIMNDAHNRSVNQANNLAYSVNAQLHYKISDNAHLFLNIQSTNVGAGNPYGYGYGAGYPGYGYGRPTPYGRYPGSRMW</sequence>
<accession>A0AAE3XMF7</accession>
<keyword evidence="1" id="KW-0732">Signal</keyword>
<feature type="signal peptide" evidence="1">
    <location>
        <begin position="1"/>
        <end position="20"/>
    </location>
</feature>